<dbReference type="InParanoid" id="A0A3N0VE31"/>
<accession>A0A3N0VE31</accession>
<comment type="caution">
    <text evidence="1">The sequence shown here is derived from an EMBL/GenBank/DDBJ whole genome shotgun (WGS) entry which is preliminary data.</text>
</comment>
<gene>
    <name evidence="1" type="ORF">ED208_08075</name>
</gene>
<dbReference type="AlphaFoldDB" id="A0A3N0VE31"/>
<proteinExistence type="predicted"/>
<reference evidence="1 2" key="1">
    <citation type="submission" date="2018-10" db="EMBL/GenBank/DDBJ databases">
        <authorList>
            <person name="Chen W.-M."/>
        </authorList>
    </citation>
    <scope>NUCLEOTIDE SEQUENCE [LARGE SCALE GENOMIC DNA]</scope>
    <source>
        <strain evidence="1 2">THS-13</strain>
    </source>
</reference>
<evidence type="ECO:0000313" key="2">
    <source>
        <dbReference type="Proteomes" id="UP000282106"/>
    </source>
</evidence>
<organism evidence="1 2">
    <name type="scientific">Stagnimonas aquatica</name>
    <dbReference type="NCBI Taxonomy" id="2689987"/>
    <lineage>
        <taxon>Bacteria</taxon>
        <taxon>Pseudomonadati</taxon>
        <taxon>Pseudomonadota</taxon>
        <taxon>Gammaproteobacteria</taxon>
        <taxon>Nevskiales</taxon>
        <taxon>Nevskiaceae</taxon>
        <taxon>Stagnimonas</taxon>
    </lineage>
</organism>
<dbReference type="RefSeq" id="WP_123211380.1">
    <property type="nucleotide sequence ID" value="NZ_RJVO01000003.1"/>
</dbReference>
<protein>
    <submittedName>
        <fullName evidence="1">Uncharacterized protein</fullName>
    </submittedName>
</protein>
<name>A0A3N0VE31_9GAMM</name>
<dbReference type="EMBL" id="RJVO01000003">
    <property type="protein sequence ID" value="ROH90925.1"/>
    <property type="molecule type" value="Genomic_DNA"/>
</dbReference>
<dbReference type="Proteomes" id="UP000282106">
    <property type="component" value="Unassembled WGS sequence"/>
</dbReference>
<evidence type="ECO:0000313" key="1">
    <source>
        <dbReference type="EMBL" id="ROH90925.1"/>
    </source>
</evidence>
<sequence length="107" mass="11575">MTVEPLVLPRRLAIQILHAAQLAAPDSSRGWVQPGALRYHEGEPAPGAVVYARCYSKPTSAAEPLPEELSGDGLHLVISLNTKGVLEMRGWRLLAEGLREQPLAVTD</sequence>
<keyword evidence="2" id="KW-1185">Reference proteome</keyword>